<dbReference type="EMBL" id="PP511423">
    <property type="protein sequence ID" value="XCD04101.1"/>
    <property type="molecule type" value="Genomic_DNA"/>
</dbReference>
<dbReference type="EMBL" id="PP511676">
    <property type="protein sequence ID" value="XCD06479.1"/>
    <property type="molecule type" value="Genomic_DNA"/>
</dbReference>
<dbReference type="EMBL" id="PP511571">
    <property type="protein sequence ID" value="XCD05528.1"/>
    <property type="molecule type" value="Genomic_DNA"/>
</dbReference>
<proteinExistence type="predicted"/>
<evidence type="ECO:0000313" key="5">
    <source>
        <dbReference type="EMBL" id="XCD06113.1"/>
    </source>
</evidence>
<protein>
    <submittedName>
        <fullName evidence="1">Uncharacterized protein</fullName>
    </submittedName>
</protein>
<dbReference type="EMBL" id="PP511474">
    <property type="protein sequence ID" value="XCD04551.1"/>
    <property type="molecule type" value="Genomic_DNA"/>
</dbReference>
<sequence>MKLAVSVKFEQSRKPARFCCSVDGWDQLGEQIDDHLNAFYPGQDPAVVEVKFLEV</sequence>
<evidence type="ECO:0000313" key="7">
    <source>
        <dbReference type="EMBL" id="XCD07095.1"/>
    </source>
</evidence>
<name>A0AAU8AUS6_9VIRU</name>
<evidence type="ECO:0000313" key="1">
    <source>
        <dbReference type="EMBL" id="XCD03475.1"/>
    </source>
</evidence>
<accession>A0AAU8AUS6</accession>
<evidence type="ECO:0000313" key="3">
    <source>
        <dbReference type="EMBL" id="XCD04551.1"/>
    </source>
</evidence>
<organism evidence="1">
    <name type="scientific">Dulem virus 136</name>
    <dbReference type="NCBI Taxonomy" id="3145613"/>
    <lineage>
        <taxon>Viruses</taxon>
        <taxon>Monodnaviria</taxon>
        <taxon>Sangervirae</taxon>
        <taxon>Phixviricota</taxon>
        <taxon>Malgrandaviricetes</taxon>
        <taxon>Petitvirales</taxon>
        <taxon>Microviridae</taxon>
        <taxon>Microvirus</taxon>
    </lineage>
</organism>
<evidence type="ECO:0000313" key="2">
    <source>
        <dbReference type="EMBL" id="XCD04101.1"/>
    </source>
</evidence>
<reference evidence="1" key="1">
    <citation type="submission" date="2024-03" db="EMBL/GenBank/DDBJ databases">
        <title>Diverse circular DNA viruses in blood, oral, and fecal samples of captive lemurs.</title>
        <authorList>
            <person name="Paietta E.N."/>
            <person name="Kraberger S."/>
            <person name="Lund M.C."/>
            <person name="Custer J.M."/>
            <person name="Vargas K.M."/>
            <person name="Ehmke E.E."/>
            <person name="Yoder A.D."/>
            <person name="Varsani A."/>
        </authorList>
    </citation>
    <scope>NUCLEOTIDE SEQUENCE</scope>
    <source>
        <strain evidence="1">Duke_18_73</strain>
        <strain evidence="2">Duke_21_87</strain>
        <strain evidence="3">Duke_23FS_52</strain>
        <strain evidence="4">Duke_24FS_100</strain>
        <strain evidence="5">Duke_25FF_1270</strain>
        <strain evidence="6">Duke_25FS_111</strain>
        <strain evidence="7">Duke_26_80</strain>
    </source>
</reference>
<dbReference type="EMBL" id="PP511750">
    <property type="protein sequence ID" value="XCD07095.1"/>
    <property type="molecule type" value="Genomic_DNA"/>
</dbReference>
<dbReference type="EMBL" id="PP511362">
    <property type="protein sequence ID" value="XCD03475.1"/>
    <property type="molecule type" value="Genomic_DNA"/>
</dbReference>
<dbReference type="EMBL" id="PP511635">
    <property type="protein sequence ID" value="XCD06113.1"/>
    <property type="molecule type" value="Genomic_DNA"/>
</dbReference>
<evidence type="ECO:0000313" key="4">
    <source>
        <dbReference type="EMBL" id="XCD05528.1"/>
    </source>
</evidence>
<evidence type="ECO:0000313" key="6">
    <source>
        <dbReference type="EMBL" id="XCD06479.1"/>
    </source>
</evidence>